<dbReference type="InterPro" id="IPR007890">
    <property type="entry name" value="CHASE2"/>
</dbReference>
<keyword evidence="2" id="KW-1133">Transmembrane helix</keyword>
<evidence type="ECO:0000256" key="1">
    <source>
        <dbReference type="ARBA" id="ARBA00022801"/>
    </source>
</evidence>
<evidence type="ECO:0000313" key="5">
    <source>
        <dbReference type="EMBL" id="OMG54903.1"/>
    </source>
</evidence>
<dbReference type="SMART" id="SM00331">
    <property type="entry name" value="PP2C_SIG"/>
    <property type="match status" value="1"/>
</dbReference>
<dbReference type="Proteomes" id="UP000187526">
    <property type="component" value="Unassembled WGS sequence"/>
</dbReference>
<comment type="caution">
    <text evidence="5">The sequence shown here is derived from an EMBL/GenBank/DDBJ whole genome shotgun (WGS) entry which is preliminary data.</text>
</comment>
<keyword evidence="2" id="KW-0472">Membrane</keyword>
<protein>
    <recommendedName>
        <fullName evidence="7">PPM-type phosphatase domain-containing protein</fullName>
    </recommendedName>
</protein>
<dbReference type="Gene3D" id="3.60.40.10">
    <property type="entry name" value="PPM-type phosphatase domain"/>
    <property type="match status" value="1"/>
</dbReference>
<keyword evidence="6" id="KW-1185">Reference proteome</keyword>
<feature type="domain" description="CHASE2" evidence="4">
    <location>
        <begin position="40"/>
        <end position="375"/>
    </location>
</feature>
<accession>A0A1R1I811</accession>
<keyword evidence="1" id="KW-0378">Hydrolase</keyword>
<evidence type="ECO:0000259" key="3">
    <source>
        <dbReference type="SMART" id="SM00331"/>
    </source>
</evidence>
<feature type="domain" description="PPM-type phosphatase" evidence="3">
    <location>
        <begin position="483"/>
        <end position="700"/>
    </location>
</feature>
<keyword evidence="2" id="KW-0812">Transmembrane</keyword>
<dbReference type="PANTHER" id="PTHR43156">
    <property type="entry name" value="STAGE II SPORULATION PROTEIN E-RELATED"/>
    <property type="match status" value="1"/>
</dbReference>
<name>A0A1R1I811_9RHOO</name>
<dbReference type="Pfam" id="PF05226">
    <property type="entry name" value="CHASE2"/>
    <property type="match status" value="1"/>
</dbReference>
<evidence type="ECO:0000256" key="2">
    <source>
        <dbReference type="SAM" id="Phobius"/>
    </source>
</evidence>
<reference evidence="5 6" key="1">
    <citation type="submission" date="2016-10" db="EMBL/GenBank/DDBJ databases">
        <title>Alkaliphiles isolated from bioreactors.</title>
        <authorList>
            <person name="Salah Z."/>
            <person name="Rout S.P."/>
            <person name="Humphreys P.N."/>
        </authorList>
    </citation>
    <scope>NUCLEOTIDE SEQUENCE [LARGE SCALE GENOMIC DNA]</scope>
    <source>
        <strain evidence="5 6">ZS02</strain>
    </source>
</reference>
<feature type="transmembrane region" description="Helical" evidence="2">
    <location>
        <begin position="418"/>
        <end position="437"/>
    </location>
</feature>
<feature type="transmembrane region" description="Helical" evidence="2">
    <location>
        <begin position="359"/>
        <end position="379"/>
    </location>
</feature>
<dbReference type="EMBL" id="MTHD01000002">
    <property type="protein sequence ID" value="OMG54903.1"/>
    <property type="molecule type" value="Genomic_DNA"/>
</dbReference>
<evidence type="ECO:0000313" key="6">
    <source>
        <dbReference type="Proteomes" id="UP000187526"/>
    </source>
</evidence>
<dbReference type="OrthoDB" id="9802500at2"/>
<evidence type="ECO:0008006" key="7">
    <source>
        <dbReference type="Google" id="ProtNLM"/>
    </source>
</evidence>
<dbReference type="AlphaFoldDB" id="A0A1R1I811"/>
<gene>
    <name evidence="5" type="ORF">BJN45_06975</name>
</gene>
<feature type="transmembrane region" description="Helical" evidence="2">
    <location>
        <begin position="386"/>
        <end position="406"/>
    </location>
</feature>
<dbReference type="PANTHER" id="PTHR43156:SF2">
    <property type="entry name" value="STAGE II SPORULATION PROTEIN E"/>
    <property type="match status" value="1"/>
</dbReference>
<dbReference type="Pfam" id="PF07228">
    <property type="entry name" value="SpoIIE"/>
    <property type="match status" value="1"/>
</dbReference>
<dbReference type="STRING" id="418702.BJN45_06975"/>
<dbReference type="InterPro" id="IPR052016">
    <property type="entry name" value="Bact_Sigma-Reg"/>
</dbReference>
<evidence type="ECO:0000259" key="4">
    <source>
        <dbReference type="SMART" id="SM01080"/>
    </source>
</evidence>
<organism evidence="5 6">
    <name type="scientific">Azonexus hydrophilus</name>
    <dbReference type="NCBI Taxonomy" id="418702"/>
    <lineage>
        <taxon>Bacteria</taxon>
        <taxon>Pseudomonadati</taxon>
        <taxon>Pseudomonadota</taxon>
        <taxon>Betaproteobacteria</taxon>
        <taxon>Rhodocyclales</taxon>
        <taxon>Azonexaceae</taxon>
        <taxon>Azonexus</taxon>
    </lineage>
</organism>
<sequence length="708" mass="75850">MSKSLALAVALLRAGQGRLLPGLLLILAAVLLHNIEATPLHSMQSSQFDRYQRLLPRTRANEPVIIVGIDSQSLVALGQWPWPRDRVGELLARIQAGGPLAVGLDFVFAERDQHAPDLIARRLPAASAELLHKLPDPDRALANVIAQAPTALAVVGLSRELPGARNPIHPLPTLHIDPDADTALPRFASALSSRPELQLAAAGEGFINASPDGLISHSERGILRRVPTLAHIQDQPYLSLPLEMFRLALGGGQVVVEGGASGMQAIRIGDYRLPTQKNGELLLHFGKASANYYLSAADVLAGVHPPEIFASRFVIVGFNGIGLQDRVISPLGDSLPGADIHAQVIESLLEQTALRRPHWMPLLEMTALLAGGLLLISAVPALRPRYAVFTFAGVGAVLVGTGYLAFVTGRWLFDGPSLTLLLSPVFMSLLGNTLIVADGRRRLAEQQLQASREDAARVAGELDAARRIQMGLLPDPGKIFAGETRFAIAAILEPARAVGGDYYDCFMLDASHLCIAIGDVSGKGLPASLFMAIAKTLSGTLTRRHDDLAAAVCDIERELSRENPGFLFVTAFIAILDVDRGTLDYVCAGHDAPLIKRQGTVMRIETADIAGPPLCALGDYPYPSGRTQLQAGDLLCLFTDGVSEACHGEQLFGSERLIACLADLPLAPVDTLCRQIRDEVRRFEAGEAPADDLTLLLLSWPGPKLSER</sequence>
<dbReference type="GO" id="GO:0016791">
    <property type="term" value="F:phosphatase activity"/>
    <property type="evidence" value="ECO:0007669"/>
    <property type="project" value="TreeGrafter"/>
</dbReference>
<dbReference type="InterPro" id="IPR036457">
    <property type="entry name" value="PPM-type-like_dom_sf"/>
</dbReference>
<dbReference type="RefSeq" id="WP_076093410.1">
    <property type="nucleotide sequence ID" value="NZ_MTHD01000002.1"/>
</dbReference>
<dbReference type="SMART" id="SM01080">
    <property type="entry name" value="CHASE2"/>
    <property type="match status" value="1"/>
</dbReference>
<proteinExistence type="predicted"/>
<dbReference type="InterPro" id="IPR001932">
    <property type="entry name" value="PPM-type_phosphatase-like_dom"/>
</dbReference>
<dbReference type="SUPFAM" id="SSF81606">
    <property type="entry name" value="PP2C-like"/>
    <property type="match status" value="1"/>
</dbReference>